<dbReference type="Pfam" id="PF13560">
    <property type="entry name" value="HTH_31"/>
    <property type="match status" value="1"/>
</dbReference>
<feature type="compositionally biased region" description="Basic and acidic residues" evidence="1">
    <location>
        <begin position="1"/>
        <end position="15"/>
    </location>
</feature>
<dbReference type="Gene3D" id="1.25.40.10">
    <property type="entry name" value="Tetratricopeptide repeat domain"/>
    <property type="match status" value="2"/>
</dbReference>
<dbReference type="RefSeq" id="WP_260653116.1">
    <property type="nucleotide sequence ID" value="NZ_CP104275.1"/>
</dbReference>
<dbReference type="InterPro" id="IPR011990">
    <property type="entry name" value="TPR-like_helical_dom_sf"/>
</dbReference>
<organism evidence="3 4">
    <name type="scientific">Arthrobacter zhaoxinii</name>
    <dbReference type="NCBI Taxonomy" id="2964616"/>
    <lineage>
        <taxon>Bacteria</taxon>
        <taxon>Bacillati</taxon>
        <taxon>Actinomycetota</taxon>
        <taxon>Actinomycetes</taxon>
        <taxon>Micrococcales</taxon>
        <taxon>Micrococcaceae</taxon>
        <taxon>Arthrobacter</taxon>
    </lineage>
</organism>
<dbReference type="CDD" id="cd00093">
    <property type="entry name" value="HTH_XRE"/>
    <property type="match status" value="1"/>
</dbReference>
<protein>
    <submittedName>
        <fullName evidence="3">Helix-turn-helix domain-containing protein</fullName>
    </submittedName>
</protein>
<keyword evidence="4" id="KW-1185">Reference proteome</keyword>
<name>A0ABY5YVE2_9MICC</name>
<sequence length="408" mass="42779">MGKSFGDKLRSERQQRGLTQTQLGDGILPPREISLLETGRREPAPGAVRLLCERLAPGSTGSRGGGRTGDETALFLELSARQAVDERDYGTACFLAGAGAEAALAEGDLPAWWELTYLAARCLCTVHAYRDSIGKAFSLARHPLASEHPARAAQAETLLAAAHQGAGELEAAVAHARRAVAKVQGSAVGGAAFLEACEGLVAALAEAGRIEEAWGYCRTLILPLLESGVGRRTRGKALWAVGTVAFRRGDIRTGLLHHRAAGDLLQPGTDVELWARFNNATAAMRLAAGISDDETLACIEHAEAAMSVVGLSGPEQLELAHSRGLLLDLLGEHSRAVGMLSDVYSHRDELSPQDSGELALHLGLALARTGRADAGSAYLADSERSFRSAGAGDRAAHAAALAHRIAAC</sequence>
<feature type="region of interest" description="Disordered" evidence="1">
    <location>
        <begin position="1"/>
        <end position="26"/>
    </location>
</feature>
<evidence type="ECO:0000259" key="2">
    <source>
        <dbReference type="PROSITE" id="PS50943"/>
    </source>
</evidence>
<dbReference type="EMBL" id="CP104275">
    <property type="protein sequence ID" value="UWX97954.1"/>
    <property type="molecule type" value="Genomic_DNA"/>
</dbReference>
<dbReference type="Proteomes" id="UP001059859">
    <property type="component" value="Chromosome"/>
</dbReference>
<reference evidence="3" key="1">
    <citation type="submission" date="2022-09" db="EMBL/GenBank/DDBJ databases">
        <title>Novel species in genus Arthrobacter.</title>
        <authorList>
            <person name="Liu Y."/>
        </authorList>
    </citation>
    <scope>NUCLEOTIDE SEQUENCE</scope>
    <source>
        <strain evidence="3">Zg-Y815</strain>
    </source>
</reference>
<dbReference type="InterPro" id="IPR001387">
    <property type="entry name" value="Cro/C1-type_HTH"/>
</dbReference>
<dbReference type="SUPFAM" id="SSF48452">
    <property type="entry name" value="TPR-like"/>
    <property type="match status" value="1"/>
</dbReference>
<dbReference type="SUPFAM" id="SSF47413">
    <property type="entry name" value="lambda repressor-like DNA-binding domains"/>
    <property type="match status" value="1"/>
</dbReference>
<dbReference type="InterPro" id="IPR010982">
    <property type="entry name" value="Lambda_DNA-bd_dom_sf"/>
</dbReference>
<dbReference type="PROSITE" id="PS50943">
    <property type="entry name" value="HTH_CROC1"/>
    <property type="match status" value="1"/>
</dbReference>
<evidence type="ECO:0000313" key="4">
    <source>
        <dbReference type="Proteomes" id="UP001059859"/>
    </source>
</evidence>
<accession>A0ABY5YVE2</accession>
<dbReference type="SMART" id="SM00530">
    <property type="entry name" value="HTH_XRE"/>
    <property type="match status" value="1"/>
</dbReference>
<evidence type="ECO:0000256" key="1">
    <source>
        <dbReference type="SAM" id="MobiDB-lite"/>
    </source>
</evidence>
<proteinExistence type="predicted"/>
<gene>
    <name evidence="3" type="ORF">N2K95_04580</name>
</gene>
<evidence type="ECO:0000313" key="3">
    <source>
        <dbReference type="EMBL" id="UWX97954.1"/>
    </source>
</evidence>
<feature type="domain" description="HTH cro/C1-type" evidence="2">
    <location>
        <begin position="9"/>
        <end position="55"/>
    </location>
</feature>